<protein>
    <recommendedName>
        <fullName evidence="2">DUF4283 domain-containing protein</fullName>
    </recommendedName>
</protein>
<dbReference type="Gramene" id="Solyc06g066443.1.1">
    <property type="protein sequence ID" value="Solyc06g066443.1.1"/>
    <property type="gene ID" value="Solyc06g066443.1"/>
</dbReference>
<dbReference type="InterPro" id="IPR040256">
    <property type="entry name" value="At4g02000-like"/>
</dbReference>
<dbReference type="InterPro" id="IPR025558">
    <property type="entry name" value="DUF4283"/>
</dbReference>
<feature type="compositionally biased region" description="Polar residues" evidence="1">
    <location>
        <begin position="104"/>
        <end position="122"/>
    </location>
</feature>
<accession>A0A3Q7HSR8</accession>
<feature type="region of interest" description="Disordered" evidence="1">
    <location>
        <begin position="1"/>
        <end position="160"/>
    </location>
</feature>
<feature type="compositionally biased region" description="Polar residues" evidence="1">
    <location>
        <begin position="428"/>
        <end position="438"/>
    </location>
</feature>
<feature type="compositionally biased region" description="Polar residues" evidence="1">
    <location>
        <begin position="603"/>
        <end position="620"/>
    </location>
</feature>
<evidence type="ECO:0000256" key="1">
    <source>
        <dbReference type="SAM" id="MobiDB-lite"/>
    </source>
</evidence>
<feature type="compositionally biased region" description="Polar residues" evidence="1">
    <location>
        <begin position="82"/>
        <end position="93"/>
    </location>
</feature>
<feature type="compositionally biased region" description="Pro residues" evidence="1">
    <location>
        <begin position="13"/>
        <end position="24"/>
    </location>
</feature>
<feature type="region of interest" description="Disordered" evidence="1">
    <location>
        <begin position="409"/>
        <end position="484"/>
    </location>
</feature>
<feature type="compositionally biased region" description="Basic and acidic residues" evidence="1">
    <location>
        <begin position="94"/>
        <end position="103"/>
    </location>
</feature>
<keyword evidence="4" id="KW-1185">Reference proteome</keyword>
<dbReference type="Pfam" id="PF14111">
    <property type="entry name" value="DUF4283"/>
    <property type="match status" value="1"/>
</dbReference>
<dbReference type="STRING" id="4081.A0A3Q7HSR8"/>
<dbReference type="InParanoid" id="A0A3Q7HSR8"/>
<dbReference type="PANTHER" id="PTHR31286:SF177">
    <property type="entry name" value="ENDONUCLEASE_EXONUCLEASE_PHOSPHATASE"/>
    <property type="match status" value="1"/>
</dbReference>
<feature type="compositionally biased region" description="Low complexity" evidence="1">
    <location>
        <begin position="410"/>
        <end position="427"/>
    </location>
</feature>
<dbReference type="Proteomes" id="UP000004994">
    <property type="component" value="Chromosome 6"/>
</dbReference>
<feature type="compositionally biased region" description="Low complexity" evidence="1">
    <location>
        <begin position="518"/>
        <end position="532"/>
    </location>
</feature>
<proteinExistence type="predicted"/>
<feature type="compositionally biased region" description="Low complexity" evidence="1">
    <location>
        <begin position="123"/>
        <end position="152"/>
    </location>
</feature>
<evidence type="ECO:0000259" key="2">
    <source>
        <dbReference type="Pfam" id="PF14111"/>
    </source>
</evidence>
<feature type="region of interest" description="Disordered" evidence="1">
    <location>
        <begin position="576"/>
        <end position="620"/>
    </location>
</feature>
<feature type="domain" description="DUF4283" evidence="2">
    <location>
        <begin position="206"/>
        <end position="289"/>
    </location>
</feature>
<evidence type="ECO:0000313" key="3">
    <source>
        <dbReference type="EnsemblPlants" id="Solyc06g066443.1.1"/>
    </source>
</evidence>
<reference evidence="3" key="1">
    <citation type="journal article" date="2012" name="Nature">
        <title>The tomato genome sequence provides insights into fleshy fruit evolution.</title>
        <authorList>
            <consortium name="Tomato Genome Consortium"/>
        </authorList>
    </citation>
    <scope>NUCLEOTIDE SEQUENCE [LARGE SCALE GENOMIC DNA]</scope>
    <source>
        <strain evidence="3">cv. Heinz 1706</strain>
    </source>
</reference>
<feature type="compositionally biased region" description="Basic and acidic residues" evidence="1">
    <location>
        <begin position="33"/>
        <end position="56"/>
    </location>
</feature>
<feature type="region of interest" description="Disordered" evidence="1">
    <location>
        <begin position="501"/>
        <end position="539"/>
    </location>
</feature>
<dbReference type="EnsemblPlants" id="Solyc06g066443.1.1">
    <property type="protein sequence ID" value="Solyc06g066443.1.1"/>
    <property type="gene ID" value="Solyc06g066443.1"/>
</dbReference>
<name>A0A3Q7HSR8_SOLLC</name>
<organism evidence="3">
    <name type="scientific">Solanum lycopersicum</name>
    <name type="common">Tomato</name>
    <name type="synonym">Lycopersicon esculentum</name>
    <dbReference type="NCBI Taxonomy" id="4081"/>
    <lineage>
        <taxon>Eukaryota</taxon>
        <taxon>Viridiplantae</taxon>
        <taxon>Streptophyta</taxon>
        <taxon>Embryophyta</taxon>
        <taxon>Tracheophyta</taxon>
        <taxon>Spermatophyta</taxon>
        <taxon>Magnoliopsida</taxon>
        <taxon>eudicotyledons</taxon>
        <taxon>Gunneridae</taxon>
        <taxon>Pentapetalae</taxon>
        <taxon>asterids</taxon>
        <taxon>lamiids</taxon>
        <taxon>Solanales</taxon>
        <taxon>Solanaceae</taxon>
        <taxon>Solanoideae</taxon>
        <taxon>Solaneae</taxon>
        <taxon>Solanum</taxon>
        <taxon>Solanum subgen. Lycopersicon</taxon>
    </lineage>
</organism>
<sequence>MSTIELVGLAVQTPPPPPAPPDPPNIVQFSDLNHNKDPIDTTDTHTKKTHSSDIKNKTHQQNNPSAPTPPMQPLEQRIPPKNNYQFPKVSSNFDKAKRIDGEIRTNNANPVETNNPTHSHATPNYSKSHPSSHNNNLNHNPSTSNTNSKPYNASSSTISKPSYASTISENLKTNLQGEKPVDISHGTHMGKPAVYFSAQDYFVNLAEDCRFTIVGKFTKGKPNMDELRKLFNSHVPLKGTVKIAYFDQNHVYIDFNNESDFYHIYFKSFVTLGPYSMKIIKWSLDFVPEIETSLAPVWILVHQLPWHLFRWDILSKMLQNDQALGTKDQTEAYADGFKQMTRRRNRNKKNLQWQVQQNQPEHHLNPQCKDQHEHASKIIDAIQLDINTSNKEKFQKSNVISGQANQTIKTLNNTPPLNNQQLQNMPTSSRSTDNITSKKINREPMDDNRAPVEDNDTKIVQNGDKVHTPQKPADPPDQILTKSPLLDINSNSLLNNNEVVEDSECDDNELHESELDGSVSEYETENNSTSENDYASMDEKSATSDDLADTLMETFNQQLPPLAEMVQAFGDITEKHNLSPRGSYHSRGGMTTRTSRRGKGINNKYTVSYSQDQNNLSPTF</sequence>
<dbReference type="AlphaFoldDB" id="A0A3Q7HSR8"/>
<evidence type="ECO:0000313" key="4">
    <source>
        <dbReference type="Proteomes" id="UP000004994"/>
    </source>
</evidence>
<reference evidence="3" key="2">
    <citation type="submission" date="2019-01" db="UniProtKB">
        <authorList>
            <consortium name="EnsemblPlants"/>
        </authorList>
    </citation>
    <scope>IDENTIFICATION</scope>
    <source>
        <strain evidence="3">cv. Heinz 1706</strain>
    </source>
</reference>
<feature type="compositionally biased region" description="Basic and acidic residues" evidence="1">
    <location>
        <begin position="440"/>
        <end position="457"/>
    </location>
</feature>
<dbReference type="PANTHER" id="PTHR31286">
    <property type="entry name" value="GLYCINE-RICH CELL WALL STRUCTURAL PROTEIN 1.8-LIKE"/>
    <property type="match status" value="1"/>
</dbReference>